<sequence>MTELTFARAFLTALDSRPIKISADHVEDPRSFPQPASRKSPKPPCPSRRIILPVSPNPCPNPPPTTPHPPPPPAPNAPSPSPSNPSATPIDLALPDLPLSTSVLDLKHALEAQAGVPADKARILHRKKPVPDSKILKDLVDAADDDADADTTLELAVMAPAPVPGPDGTNAGAAAVVASPQFWEDLRGFLIQRVKDEKTGEELATLFKKSWETKGK</sequence>
<dbReference type="Pfam" id="PF17183">
    <property type="entry name" value="Get5_C"/>
    <property type="match status" value="1"/>
</dbReference>
<evidence type="ECO:0000313" key="4">
    <source>
        <dbReference type="Proteomes" id="UP000838763"/>
    </source>
</evidence>
<dbReference type="PROSITE" id="PS50053">
    <property type="entry name" value="UBIQUITIN_2"/>
    <property type="match status" value="1"/>
</dbReference>
<dbReference type="Gene3D" id="1.10.286.70">
    <property type="entry name" value="Get5 dimerization domain"/>
    <property type="match status" value="1"/>
</dbReference>
<dbReference type="Pfam" id="PF12754">
    <property type="entry name" value="Get5_N"/>
    <property type="match status" value="1"/>
</dbReference>
<protein>
    <recommendedName>
        <fullName evidence="2">Ubiquitin-like domain-containing protein</fullName>
    </recommendedName>
</protein>
<dbReference type="InterPro" id="IPR049256">
    <property type="entry name" value="Get5_C"/>
</dbReference>
<dbReference type="AlphaFoldDB" id="A0A9P1GXD5"/>
<dbReference type="Proteomes" id="UP000838763">
    <property type="component" value="Unassembled WGS sequence"/>
</dbReference>
<accession>A0A9P1GXD5</accession>
<keyword evidence="4" id="KW-1185">Reference proteome</keyword>
<proteinExistence type="predicted"/>
<comment type="caution">
    <text evidence="3">The sequence shown here is derived from an EMBL/GenBank/DDBJ whole genome shotgun (WGS) entry which is preliminary data.</text>
</comment>
<dbReference type="OrthoDB" id="5366541at2759"/>
<dbReference type="SUPFAM" id="SSF54236">
    <property type="entry name" value="Ubiquitin-like"/>
    <property type="match status" value="1"/>
</dbReference>
<dbReference type="InterPro" id="IPR029071">
    <property type="entry name" value="Ubiquitin-like_domsf"/>
</dbReference>
<gene>
    <name evidence="3" type="ORF">PPNO1_LOCUS2256</name>
</gene>
<evidence type="ECO:0000313" key="3">
    <source>
        <dbReference type="EMBL" id="CAI4212499.1"/>
    </source>
</evidence>
<name>A0A9P1GXD5_9PEZI</name>
<evidence type="ECO:0000256" key="1">
    <source>
        <dbReference type="SAM" id="MobiDB-lite"/>
    </source>
</evidence>
<dbReference type="InterPro" id="IPR024737">
    <property type="entry name" value="Get5_N"/>
</dbReference>
<reference evidence="3" key="1">
    <citation type="submission" date="2022-11" db="EMBL/GenBank/DDBJ databases">
        <authorList>
            <person name="Scott C."/>
            <person name="Bruce N."/>
        </authorList>
    </citation>
    <scope>NUCLEOTIDE SEQUENCE</scope>
</reference>
<organism evidence="3 4">
    <name type="scientific">Parascedosporium putredinis</name>
    <dbReference type="NCBI Taxonomy" id="1442378"/>
    <lineage>
        <taxon>Eukaryota</taxon>
        <taxon>Fungi</taxon>
        <taxon>Dikarya</taxon>
        <taxon>Ascomycota</taxon>
        <taxon>Pezizomycotina</taxon>
        <taxon>Sordariomycetes</taxon>
        <taxon>Hypocreomycetidae</taxon>
        <taxon>Microascales</taxon>
        <taxon>Microascaceae</taxon>
        <taxon>Parascedosporium</taxon>
    </lineage>
</organism>
<dbReference type="InterPro" id="IPR000626">
    <property type="entry name" value="Ubiquitin-like_dom"/>
</dbReference>
<feature type="compositionally biased region" description="Pro residues" evidence="1">
    <location>
        <begin position="55"/>
        <end position="83"/>
    </location>
</feature>
<dbReference type="EMBL" id="CALLCH030000005">
    <property type="protein sequence ID" value="CAI4212499.1"/>
    <property type="molecule type" value="Genomic_DNA"/>
</dbReference>
<feature type="domain" description="Ubiquitin-like" evidence="2">
    <location>
        <begin position="96"/>
        <end position="162"/>
    </location>
</feature>
<evidence type="ECO:0000259" key="2">
    <source>
        <dbReference type="PROSITE" id="PS50053"/>
    </source>
</evidence>
<feature type="region of interest" description="Disordered" evidence="1">
    <location>
        <begin position="17"/>
        <end position="94"/>
    </location>
</feature>